<dbReference type="Gene3D" id="6.10.340.10">
    <property type="match status" value="1"/>
</dbReference>
<dbReference type="GO" id="GO:0016020">
    <property type="term" value="C:membrane"/>
    <property type="evidence" value="ECO:0007669"/>
    <property type="project" value="InterPro"/>
</dbReference>
<dbReference type="EMBL" id="CP000853">
    <property type="protein sequence ID" value="ABW18603.1"/>
    <property type="molecule type" value="Genomic_DNA"/>
</dbReference>
<dbReference type="eggNOG" id="COG0840">
    <property type="taxonomic scope" value="Bacteria"/>
</dbReference>
<dbReference type="PROSITE" id="PS50111">
    <property type="entry name" value="CHEMOTAXIS_TRANSDUC_2"/>
    <property type="match status" value="1"/>
</dbReference>
<keyword evidence="4" id="KW-0472">Membrane</keyword>
<dbReference type="SMART" id="SM00283">
    <property type="entry name" value="MA"/>
    <property type="match status" value="1"/>
</dbReference>
<protein>
    <submittedName>
        <fullName evidence="6">Methyl-accepting chemotaxis sensory transducer</fullName>
    </submittedName>
</protein>
<proteinExistence type="inferred from homology"/>
<dbReference type="PANTHER" id="PTHR32089">
    <property type="entry name" value="METHYL-ACCEPTING CHEMOTAXIS PROTEIN MCPB"/>
    <property type="match status" value="1"/>
</dbReference>
<dbReference type="InterPro" id="IPR024478">
    <property type="entry name" value="HlyB_4HB_MCP"/>
</dbReference>
<dbReference type="HOGENOM" id="CLU_480329_0_0_9"/>
<dbReference type="InterPro" id="IPR004090">
    <property type="entry name" value="Chemotax_Me-accpt_rcpt"/>
</dbReference>
<gene>
    <name evidence="6" type="ordered locus">Clos_1056</name>
</gene>
<evidence type="ECO:0000256" key="3">
    <source>
        <dbReference type="PROSITE-ProRule" id="PRU00284"/>
    </source>
</evidence>
<evidence type="ECO:0000256" key="1">
    <source>
        <dbReference type="ARBA" id="ARBA00023224"/>
    </source>
</evidence>
<comment type="similarity">
    <text evidence="2">Belongs to the methyl-accepting chemotaxis (MCP) protein family.</text>
</comment>
<dbReference type="RefSeq" id="WP_012158915.1">
    <property type="nucleotide sequence ID" value="NC_009922.1"/>
</dbReference>
<dbReference type="Pfam" id="PF00015">
    <property type="entry name" value="MCPsignal"/>
    <property type="match status" value="1"/>
</dbReference>
<keyword evidence="1 3" id="KW-0807">Transducer</keyword>
<keyword evidence="4" id="KW-1133">Transmembrane helix</keyword>
<evidence type="ECO:0000313" key="7">
    <source>
        <dbReference type="Proteomes" id="UP000000269"/>
    </source>
</evidence>
<keyword evidence="7" id="KW-1185">Reference proteome</keyword>
<dbReference type="AlphaFoldDB" id="A8MGQ9"/>
<dbReference type="InterPro" id="IPR004089">
    <property type="entry name" value="MCPsignal_dom"/>
</dbReference>
<feature type="transmembrane region" description="Helical" evidence="4">
    <location>
        <begin position="12"/>
        <end position="33"/>
    </location>
</feature>
<dbReference type="PRINTS" id="PR00260">
    <property type="entry name" value="CHEMTRNSDUCR"/>
</dbReference>
<dbReference type="GO" id="GO:0007165">
    <property type="term" value="P:signal transduction"/>
    <property type="evidence" value="ECO:0007669"/>
    <property type="project" value="UniProtKB-KW"/>
</dbReference>
<dbReference type="KEGG" id="aoe:Clos_1056"/>
<dbReference type="GO" id="GO:0004888">
    <property type="term" value="F:transmembrane signaling receptor activity"/>
    <property type="evidence" value="ECO:0007669"/>
    <property type="project" value="InterPro"/>
</dbReference>
<reference evidence="7" key="1">
    <citation type="submission" date="2007-10" db="EMBL/GenBank/DDBJ databases">
        <title>Complete genome of Alkaliphilus oremlandii OhILAs.</title>
        <authorList>
            <person name="Copeland A."/>
            <person name="Lucas S."/>
            <person name="Lapidus A."/>
            <person name="Barry K."/>
            <person name="Detter J.C."/>
            <person name="Glavina del Rio T."/>
            <person name="Hammon N."/>
            <person name="Israni S."/>
            <person name="Dalin E."/>
            <person name="Tice H."/>
            <person name="Pitluck S."/>
            <person name="Chain P."/>
            <person name="Malfatti S."/>
            <person name="Shin M."/>
            <person name="Vergez L."/>
            <person name="Schmutz J."/>
            <person name="Larimer F."/>
            <person name="Land M."/>
            <person name="Hauser L."/>
            <person name="Kyrpides N."/>
            <person name="Mikhailova N."/>
            <person name="Stolz J.F."/>
            <person name="Dawson A."/>
            <person name="Fisher E."/>
            <person name="Crable B."/>
            <person name="Perera E."/>
            <person name="Lisak J."/>
            <person name="Ranganathan M."/>
            <person name="Basu P."/>
            <person name="Richardson P."/>
        </authorList>
    </citation>
    <scope>NUCLEOTIDE SEQUENCE [LARGE SCALE GENOMIC DNA]</scope>
    <source>
        <strain evidence="7">OhILAs</strain>
    </source>
</reference>
<dbReference type="Gene3D" id="1.10.287.950">
    <property type="entry name" value="Methyl-accepting chemotaxis protein"/>
    <property type="match status" value="1"/>
</dbReference>
<dbReference type="Proteomes" id="UP000000269">
    <property type="component" value="Chromosome"/>
</dbReference>
<sequence>MKYLKKIKIVHKLIFAALIISILLGSMGMYGILNVSKINFNVSDIYNHHLKLITTLESAHAKFLSMDNKLIKHIAEKKDPGHINKDIEEIDLLIRQFQEIHTLRSSDMKDGHNNEIDIINSVWQSYRSNLENIVSESIGVEEFANEYIKLEQQRVEIMNAFLEEIEDNEEKASDTYNESIKIYNKIRQAMMTFTIIGAIFCFIFGLLFSFDIRRKLNQGLIFASNLQEKNLSLDIKSYNSDEIGDLINLLDRSRISIRDILLKIKDLILGISTTNSKVIKNVEESNIFIKDVQNSVESISASIQQNSASTQEITGKLVELEDLIISIDQYTTETTDKSDDIKKLSEIGARDIKDLLISMDDMAQSSTSTLDIVQRLKNQSQEINKSVDIMNNIFSKINLLALNASIEAAGAGAAGKGFAVVASEIRELAEETKGALKEVENINDNTLNTVDCVVLEVHKVKEDIDEGFNITRKTEEIIQQIFSNVFNINERIRNIKEIIQTETTIIQRIVKEAEIIGQATFSNSSDIETIKEEVDKQVKLLEDTRSSVECFKGLVNDVNEGIKEFKL</sequence>
<feature type="domain" description="Methyl-accepting transducer" evidence="5">
    <location>
        <begin position="281"/>
        <end position="517"/>
    </location>
</feature>
<evidence type="ECO:0000256" key="2">
    <source>
        <dbReference type="ARBA" id="ARBA00029447"/>
    </source>
</evidence>
<evidence type="ECO:0000256" key="4">
    <source>
        <dbReference type="SAM" id="Phobius"/>
    </source>
</evidence>
<dbReference type="GO" id="GO:0006935">
    <property type="term" value="P:chemotaxis"/>
    <property type="evidence" value="ECO:0007669"/>
    <property type="project" value="InterPro"/>
</dbReference>
<dbReference type="STRING" id="350688.Clos_1056"/>
<evidence type="ECO:0000313" key="6">
    <source>
        <dbReference type="EMBL" id="ABW18603.1"/>
    </source>
</evidence>
<accession>A8MGQ9</accession>
<dbReference type="PANTHER" id="PTHR32089:SF112">
    <property type="entry name" value="LYSOZYME-LIKE PROTEIN-RELATED"/>
    <property type="match status" value="1"/>
</dbReference>
<dbReference type="Pfam" id="PF12729">
    <property type="entry name" value="4HB_MCP_1"/>
    <property type="match status" value="1"/>
</dbReference>
<feature type="transmembrane region" description="Helical" evidence="4">
    <location>
        <begin position="189"/>
        <end position="210"/>
    </location>
</feature>
<dbReference type="OrthoDB" id="1887545at2"/>
<organism evidence="6 7">
    <name type="scientific">Alkaliphilus oremlandii (strain OhILAs)</name>
    <name type="common">Clostridium oremlandii (strain OhILAs)</name>
    <dbReference type="NCBI Taxonomy" id="350688"/>
    <lineage>
        <taxon>Bacteria</taxon>
        <taxon>Bacillati</taxon>
        <taxon>Bacillota</taxon>
        <taxon>Clostridia</taxon>
        <taxon>Peptostreptococcales</taxon>
        <taxon>Natronincolaceae</taxon>
        <taxon>Alkaliphilus</taxon>
    </lineage>
</organism>
<name>A8MGQ9_ALKOO</name>
<dbReference type="SUPFAM" id="SSF58104">
    <property type="entry name" value="Methyl-accepting chemotaxis protein (MCP) signaling domain"/>
    <property type="match status" value="1"/>
</dbReference>
<keyword evidence="4" id="KW-0812">Transmembrane</keyword>
<evidence type="ECO:0000259" key="5">
    <source>
        <dbReference type="PROSITE" id="PS50111"/>
    </source>
</evidence>